<gene>
    <name evidence="1" type="ORF">A9J31_14845</name>
</gene>
<evidence type="ECO:0000313" key="2">
    <source>
        <dbReference type="Proteomes" id="UP000185753"/>
    </source>
</evidence>
<proteinExistence type="predicted"/>
<dbReference type="EMBL" id="LZDS01000015">
    <property type="protein sequence ID" value="OBX28948.1"/>
    <property type="molecule type" value="Genomic_DNA"/>
</dbReference>
<dbReference type="AlphaFoldDB" id="A0A1A7RBW6"/>
<comment type="caution">
    <text evidence="1">The sequence shown here is derived from an EMBL/GenBank/DDBJ whole genome shotgun (WGS) entry which is preliminary data.</text>
</comment>
<keyword evidence="2" id="KW-1185">Reference proteome</keyword>
<dbReference type="RefSeq" id="WP_005253311.1">
    <property type="nucleotide sequence ID" value="NZ_LZDS01000015.1"/>
</dbReference>
<name>A0A1A7RBW6_9GAMM</name>
<dbReference type="Proteomes" id="UP000185753">
    <property type="component" value="Unassembled WGS sequence"/>
</dbReference>
<sequence>MILSGRIGRPEIKQVLIMRASVVAIFTNYPTGKLVHFCGHEVLTGSNYNIWFPIFDEKTLFQEIEKIMMNCRVAHNVTHIERIRRGNNENGYFEDYRITYNLAV</sequence>
<evidence type="ECO:0000313" key="1">
    <source>
        <dbReference type="EMBL" id="OBX28948.1"/>
    </source>
</evidence>
<protein>
    <submittedName>
        <fullName evidence="1">Uncharacterized protein</fullName>
    </submittedName>
</protein>
<organism evidence="1 2">
    <name type="scientific">Acinetobacter gandensis</name>
    <dbReference type="NCBI Taxonomy" id="1443941"/>
    <lineage>
        <taxon>Bacteria</taxon>
        <taxon>Pseudomonadati</taxon>
        <taxon>Pseudomonadota</taxon>
        <taxon>Gammaproteobacteria</taxon>
        <taxon>Moraxellales</taxon>
        <taxon>Moraxellaceae</taxon>
        <taxon>Acinetobacter</taxon>
    </lineage>
</organism>
<accession>A0A1A7RBW6</accession>
<reference evidence="2" key="1">
    <citation type="submission" date="2016-06" db="EMBL/GenBank/DDBJ databases">
        <authorList>
            <person name="Radolfova-Krizova L."/>
            <person name="Nemec A."/>
        </authorList>
    </citation>
    <scope>NUCLEOTIDE SEQUENCE [LARGE SCALE GENOMIC DNA]</scope>
    <source>
        <strain evidence="2">ANC 4275</strain>
    </source>
</reference>